<dbReference type="InterPro" id="IPR022460">
    <property type="entry name" value="Flavoprotein_PP4765"/>
</dbReference>
<evidence type="ECO:0000259" key="5">
    <source>
        <dbReference type="Pfam" id="PF22780"/>
    </source>
</evidence>
<keyword evidence="3" id="KW-0274">FAD</keyword>
<dbReference type="InterPro" id="IPR004792">
    <property type="entry name" value="BaiN-like"/>
</dbReference>
<dbReference type="Gene3D" id="3.50.50.60">
    <property type="entry name" value="FAD/NAD(P)-binding domain"/>
    <property type="match status" value="1"/>
</dbReference>
<evidence type="ECO:0000256" key="3">
    <source>
        <dbReference type="ARBA" id="ARBA00022827"/>
    </source>
</evidence>
<accession>A0ABS9Z2L5</accession>
<dbReference type="SUPFAM" id="SSF51905">
    <property type="entry name" value="FAD/NAD(P)-binding domain"/>
    <property type="match status" value="1"/>
</dbReference>
<keyword evidence="7" id="KW-1185">Reference proteome</keyword>
<reference evidence="6" key="1">
    <citation type="journal article" date="2022" name="ISME J.">
        <title>Identification of active gaseous-alkane degraders at natural gas seeps.</title>
        <authorList>
            <person name="Farhan Ul Haque M."/>
            <person name="Hernandez M."/>
            <person name="Crombie A.T."/>
            <person name="Murrell J.C."/>
        </authorList>
    </citation>
    <scope>NUCLEOTIDE SEQUENCE</scope>
    <source>
        <strain evidence="6">PC2</strain>
    </source>
</reference>
<dbReference type="SUPFAM" id="SSF160996">
    <property type="entry name" value="HI0933 insert domain-like"/>
    <property type="match status" value="1"/>
</dbReference>
<dbReference type="InterPro" id="IPR055178">
    <property type="entry name" value="RsdA/BaiN/AoA(So)-like_dom"/>
</dbReference>
<dbReference type="RefSeq" id="WP_243065954.1">
    <property type="nucleotide sequence ID" value="NZ_JAIVFK010000003.1"/>
</dbReference>
<evidence type="ECO:0000256" key="1">
    <source>
        <dbReference type="ARBA" id="ARBA00001974"/>
    </source>
</evidence>
<dbReference type="Gene3D" id="2.40.30.10">
    <property type="entry name" value="Translation factors"/>
    <property type="match status" value="1"/>
</dbReference>
<comment type="cofactor">
    <cofactor evidence="1">
        <name>FAD</name>
        <dbReference type="ChEBI" id="CHEBI:57692"/>
    </cofactor>
</comment>
<dbReference type="Proteomes" id="UP001139104">
    <property type="component" value="Unassembled WGS sequence"/>
</dbReference>
<proteinExistence type="predicted"/>
<evidence type="ECO:0000259" key="4">
    <source>
        <dbReference type="Pfam" id="PF03486"/>
    </source>
</evidence>
<dbReference type="Pfam" id="PF03486">
    <property type="entry name" value="HI0933_like"/>
    <property type="match status" value="1"/>
</dbReference>
<dbReference type="NCBIfam" id="TIGR03862">
    <property type="entry name" value="flavo_PP4765"/>
    <property type="match status" value="1"/>
</dbReference>
<evidence type="ECO:0000313" key="7">
    <source>
        <dbReference type="Proteomes" id="UP001139104"/>
    </source>
</evidence>
<organism evidence="6 7">
    <name type="scientific">Candidatus Rhodoblastus alkanivorans</name>
    <dbReference type="NCBI Taxonomy" id="2954117"/>
    <lineage>
        <taxon>Bacteria</taxon>
        <taxon>Pseudomonadati</taxon>
        <taxon>Pseudomonadota</taxon>
        <taxon>Alphaproteobacteria</taxon>
        <taxon>Hyphomicrobiales</taxon>
        <taxon>Rhodoblastaceae</taxon>
        <taxon>Rhodoblastus</taxon>
    </lineage>
</organism>
<dbReference type="InterPro" id="IPR057661">
    <property type="entry name" value="RsdA/BaiN/AoA(So)_Rossmann"/>
</dbReference>
<dbReference type="Gene3D" id="1.10.8.260">
    <property type="entry name" value="HI0933 insert domain-like"/>
    <property type="match status" value="1"/>
</dbReference>
<name>A0ABS9Z2L5_9HYPH</name>
<keyword evidence="2" id="KW-0285">Flavoprotein</keyword>
<dbReference type="EMBL" id="JAIVFP010000001">
    <property type="protein sequence ID" value="MCI4681914.1"/>
    <property type="molecule type" value="Genomic_DNA"/>
</dbReference>
<dbReference type="InterPro" id="IPR036188">
    <property type="entry name" value="FAD/NAD-bd_sf"/>
</dbReference>
<evidence type="ECO:0000313" key="6">
    <source>
        <dbReference type="EMBL" id="MCI4681914.1"/>
    </source>
</evidence>
<sequence length="401" mass="42440">MKKTAAVIGAGPAGLSAAEVLAEAGLDVTLYERMASPARKFLMAGRGGLNLTHAEDWSSFISRFGAQAERLKPFLDAFGPQDLRDWCAALGQETFVGSSGRVFPKSFKASPLLRAWLRRLEALGVKLRPRHDFRDFDRGAAVFETPQGPAPVEADVFVLALGGASWPRLGANGDWVSPLAAAGLPSSPLRPANCGLLIEWSPLFRDKFEGQPLKNVALDFGGKSARGECVVTRRGLEGGAVYALSGAVRDSCSDDGTGISLDLRPDQTQADLSQKLCLPRGKQSFATFLRKTAHLSPPGIALLRESGPLPETPQELAARIKAVPLRVKGVAGLERAISTAGGVLWDAVDENLMAKSFPGLFVAGEMLDWEAPTGGYLLTACFALGRAAGKAAASFAKRNAA</sequence>
<dbReference type="NCBIfam" id="TIGR00275">
    <property type="entry name" value="aminoacetone oxidase family FAD-binding enzyme"/>
    <property type="match status" value="1"/>
</dbReference>
<protein>
    <submittedName>
        <fullName evidence="6">TIGR03862 family flavoprotein</fullName>
    </submittedName>
</protein>
<dbReference type="PANTHER" id="PTHR42887:SF1">
    <property type="entry name" value="BLR3961 PROTEIN"/>
    <property type="match status" value="1"/>
</dbReference>
<feature type="domain" description="RsdA/BaiN/AoA(So)-like insert" evidence="5">
    <location>
        <begin position="190"/>
        <end position="338"/>
    </location>
</feature>
<dbReference type="PANTHER" id="PTHR42887">
    <property type="entry name" value="OS12G0638800 PROTEIN"/>
    <property type="match status" value="1"/>
</dbReference>
<comment type="caution">
    <text evidence="6">The sequence shown here is derived from an EMBL/GenBank/DDBJ whole genome shotgun (WGS) entry which is preliminary data.</text>
</comment>
<gene>
    <name evidence="6" type="ORF">K2U94_03910</name>
</gene>
<feature type="domain" description="RsdA/BaiN/AoA(So)-like Rossmann fold-like" evidence="4">
    <location>
        <begin position="5"/>
        <end position="390"/>
    </location>
</feature>
<dbReference type="Pfam" id="PF22780">
    <property type="entry name" value="HI0933_like_1st"/>
    <property type="match status" value="1"/>
</dbReference>
<dbReference type="InterPro" id="IPR023166">
    <property type="entry name" value="BaiN-like_dom_sf"/>
</dbReference>
<evidence type="ECO:0000256" key="2">
    <source>
        <dbReference type="ARBA" id="ARBA00022630"/>
    </source>
</evidence>